<feature type="compositionally biased region" description="Polar residues" evidence="1">
    <location>
        <begin position="309"/>
        <end position="323"/>
    </location>
</feature>
<keyword evidence="2" id="KW-0472">Membrane</keyword>
<accession>W7B1L9</accession>
<feature type="region of interest" description="Disordered" evidence="1">
    <location>
        <begin position="160"/>
        <end position="185"/>
    </location>
</feature>
<feature type="compositionally biased region" description="Low complexity" evidence="1">
    <location>
        <begin position="222"/>
        <end position="242"/>
    </location>
</feature>
<feature type="region of interest" description="Disordered" evidence="1">
    <location>
        <begin position="208"/>
        <end position="375"/>
    </location>
</feature>
<feature type="compositionally biased region" description="Polar residues" evidence="1">
    <location>
        <begin position="264"/>
        <end position="301"/>
    </location>
</feature>
<organism evidence="4 5">
    <name type="scientific">Listeria aquatica FSL S10-1188</name>
    <dbReference type="NCBI Taxonomy" id="1265818"/>
    <lineage>
        <taxon>Bacteria</taxon>
        <taxon>Bacillati</taxon>
        <taxon>Bacillota</taxon>
        <taxon>Bacilli</taxon>
        <taxon>Bacillales</taxon>
        <taxon>Listeriaceae</taxon>
        <taxon>Listeria</taxon>
    </lineage>
</organism>
<dbReference type="Proteomes" id="UP000019246">
    <property type="component" value="Unassembled WGS sequence"/>
</dbReference>
<reference evidence="4 5" key="1">
    <citation type="journal article" date="2014" name="Int. J. Syst. Evol. Microbiol.">
        <title>Listeria floridensis sp. nov., Listeria aquatica sp. nov., Listeria cornellensis sp. nov., Listeria riparia sp. nov. and Listeria grandensis sp. nov., from agricultural and natural environments.</title>
        <authorList>
            <person name="den Bakker H.C."/>
            <person name="Warchocki S."/>
            <person name="Wright E.M."/>
            <person name="Allred A.F."/>
            <person name="Ahlstrom C."/>
            <person name="Manuel C.S."/>
            <person name="Stasiewicz M.J."/>
            <person name="Burrell A."/>
            <person name="Roof S."/>
            <person name="Strawn L."/>
            <person name="Fortes E.D."/>
            <person name="Nightingale K.K."/>
            <person name="Kephart D."/>
            <person name="Wiedmann M."/>
        </authorList>
    </citation>
    <scope>NUCLEOTIDE SEQUENCE [LARGE SCALE GENOMIC DNA]</scope>
    <source>
        <strain evidence="4 5">FSL S10-1188</strain>
    </source>
</reference>
<sequence>MFIFSTLIVVQTSFELGIKGTIGPFITATDISTGQRIKNLLVDIIGAYVKIVVLVFMIQLYRVFMTWTQTLDFSSSLTENLVIKCLICVGAFFAVLQGSGSVQRLLGIDVSQGFGQQALMGTLAGGKILGGMSEFAKNSTKSGIHQFGKDGFARRGLQKLGDRKEEKAKKAQLQDTLGGKESYNHYMSREEKGKRDGFNEGQQILATNQAMRNDTSTDQENTPENTDSNPNPTNSSGSSGSGAHSDTLNNQSGEGPKNSEQESTKNQSTNLTKSEKQNASTDSLAANGSGQTGETPKTRSNAVDRLNKQRNPLNHSGQQTGTKTPDIKSKPIRNRPGMNYQPLQEVEEEKETEMYSTQRQNPSHPKKNSQQTSSK</sequence>
<evidence type="ECO:0000256" key="1">
    <source>
        <dbReference type="SAM" id="MobiDB-lite"/>
    </source>
</evidence>
<feature type="compositionally biased region" description="Polar residues" evidence="1">
    <location>
        <begin position="354"/>
        <end position="375"/>
    </location>
</feature>
<name>W7B1L9_9LIST</name>
<dbReference type="OrthoDB" id="1938921at2"/>
<dbReference type="STRING" id="1265818.MAQA_15681"/>
<dbReference type="Pfam" id="PF26635">
    <property type="entry name" value="DUF8208"/>
    <property type="match status" value="1"/>
</dbReference>
<protein>
    <recommendedName>
        <fullName evidence="3">DUF8208 domain-containing protein</fullName>
    </recommendedName>
</protein>
<keyword evidence="5" id="KW-1185">Reference proteome</keyword>
<feature type="transmembrane region" description="Helical" evidence="2">
    <location>
        <begin position="81"/>
        <end position="98"/>
    </location>
</feature>
<keyword evidence="2" id="KW-0812">Transmembrane</keyword>
<dbReference type="PATRIC" id="fig|1265818.5.peg.3166"/>
<evidence type="ECO:0000313" key="5">
    <source>
        <dbReference type="Proteomes" id="UP000019246"/>
    </source>
</evidence>
<evidence type="ECO:0000313" key="4">
    <source>
        <dbReference type="EMBL" id="EUJ16591.1"/>
    </source>
</evidence>
<evidence type="ECO:0000259" key="3">
    <source>
        <dbReference type="Pfam" id="PF26635"/>
    </source>
</evidence>
<comment type="caution">
    <text evidence="4">The sequence shown here is derived from an EMBL/GenBank/DDBJ whole genome shotgun (WGS) entry which is preliminary data.</text>
</comment>
<gene>
    <name evidence="4" type="ORF">MAQA_15681</name>
</gene>
<dbReference type="AlphaFoldDB" id="W7B1L9"/>
<feature type="compositionally biased region" description="Polar residues" evidence="1">
    <location>
        <begin position="208"/>
        <end position="220"/>
    </location>
</feature>
<proteinExistence type="predicted"/>
<dbReference type="RefSeq" id="WP_036074470.1">
    <property type="nucleotide sequence ID" value="NZ_AOCG01000022.1"/>
</dbReference>
<feature type="compositionally biased region" description="Basic and acidic residues" evidence="1">
    <location>
        <begin position="160"/>
        <end position="169"/>
    </location>
</feature>
<feature type="domain" description="DUF8208" evidence="3">
    <location>
        <begin position="2"/>
        <end position="122"/>
    </location>
</feature>
<dbReference type="InterPro" id="IPR058521">
    <property type="entry name" value="DUF8208"/>
</dbReference>
<evidence type="ECO:0000256" key="2">
    <source>
        <dbReference type="SAM" id="Phobius"/>
    </source>
</evidence>
<dbReference type="EMBL" id="AOCG01000022">
    <property type="protein sequence ID" value="EUJ16591.1"/>
    <property type="molecule type" value="Genomic_DNA"/>
</dbReference>
<feature type="transmembrane region" description="Helical" evidence="2">
    <location>
        <begin position="40"/>
        <end position="61"/>
    </location>
</feature>
<feature type="compositionally biased region" description="Polar residues" evidence="1">
    <location>
        <begin position="244"/>
        <end position="253"/>
    </location>
</feature>
<keyword evidence="2" id="KW-1133">Transmembrane helix</keyword>